<dbReference type="SUPFAM" id="SSF103481">
    <property type="entry name" value="Multidrug resistance efflux transporter EmrE"/>
    <property type="match status" value="1"/>
</dbReference>
<keyword evidence="7" id="KW-0448">Lipopolysaccharide biosynthesis</keyword>
<evidence type="ECO:0000313" key="14">
    <source>
        <dbReference type="Proteomes" id="UP000554837"/>
    </source>
</evidence>
<reference evidence="13 14" key="1">
    <citation type="submission" date="2020-08" db="EMBL/GenBank/DDBJ databases">
        <title>Genomic Encyclopedia of Type Strains, Phase IV (KMG-IV): sequencing the most valuable type-strain genomes for metagenomic binning, comparative biology and taxonomic classification.</title>
        <authorList>
            <person name="Goeker M."/>
        </authorList>
    </citation>
    <scope>NUCLEOTIDE SEQUENCE [LARGE SCALE GENOMIC DNA]</scope>
    <source>
        <strain evidence="13 14">DSM 23958</strain>
    </source>
</reference>
<dbReference type="Gene3D" id="1.10.3730.20">
    <property type="match status" value="1"/>
</dbReference>
<keyword evidence="4" id="KW-0997">Cell inner membrane</keyword>
<feature type="transmembrane region" description="Helical" evidence="11">
    <location>
        <begin position="82"/>
        <end position="102"/>
    </location>
</feature>
<proteinExistence type="predicted"/>
<evidence type="ECO:0000256" key="6">
    <source>
        <dbReference type="ARBA" id="ARBA00022692"/>
    </source>
</evidence>
<feature type="transmembrane region" description="Helical" evidence="11">
    <location>
        <begin position="108"/>
        <end position="125"/>
    </location>
</feature>
<evidence type="ECO:0000256" key="4">
    <source>
        <dbReference type="ARBA" id="ARBA00022519"/>
    </source>
</evidence>
<dbReference type="RefSeq" id="WP_175423641.1">
    <property type="nucleotide sequence ID" value="NZ_CP040709.1"/>
</dbReference>
<evidence type="ECO:0000256" key="8">
    <source>
        <dbReference type="ARBA" id="ARBA00022989"/>
    </source>
</evidence>
<evidence type="ECO:0000256" key="10">
    <source>
        <dbReference type="ARBA" id="ARBA00023136"/>
    </source>
</evidence>
<dbReference type="GO" id="GO:0022857">
    <property type="term" value="F:transmembrane transporter activity"/>
    <property type="evidence" value="ECO:0007669"/>
    <property type="project" value="InterPro"/>
</dbReference>
<dbReference type="EMBL" id="JACHHO010000001">
    <property type="protein sequence ID" value="MBB5203981.1"/>
    <property type="molecule type" value="Genomic_DNA"/>
</dbReference>
<dbReference type="GO" id="GO:0009245">
    <property type="term" value="P:lipid A biosynthetic process"/>
    <property type="evidence" value="ECO:0007669"/>
    <property type="project" value="UniProtKB-KW"/>
</dbReference>
<comment type="subcellular location">
    <subcellularLocation>
        <location evidence="1">Cell membrane</location>
        <topology evidence="1">Multi-pass membrane protein</topology>
    </subcellularLocation>
</comment>
<dbReference type="PANTHER" id="PTHR30561:SF9">
    <property type="entry name" value="4-AMINO-4-DEOXY-L-ARABINOSE-PHOSPHOUNDECAPRENOL FLIPPASE SUBUNIT ARNF-RELATED"/>
    <property type="match status" value="1"/>
</dbReference>
<dbReference type="AlphaFoldDB" id="A0A840S5T0"/>
<dbReference type="PANTHER" id="PTHR30561">
    <property type="entry name" value="SMR FAMILY PROTON-DEPENDENT DRUG EFFLUX TRANSPORTER SUGE"/>
    <property type="match status" value="1"/>
</dbReference>
<dbReference type="InterPro" id="IPR000620">
    <property type="entry name" value="EamA_dom"/>
</dbReference>
<accession>A0A840S5T0</accession>
<protein>
    <submittedName>
        <fullName evidence="13">Drug/metabolite transporter (DMT)-like permease</fullName>
    </submittedName>
</protein>
<keyword evidence="3" id="KW-0444">Lipid biosynthesis</keyword>
<gene>
    <name evidence="13" type="ORF">HNQ51_001274</name>
</gene>
<keyword evidence="14" id="KW-1185">Reference proteome</keyword>
<keyword evidence="10 11" id="KW-0472">Membrane</keyword>
<feature type="transmembrane region" description="Helical" evidence="11">
    <location>
        <begin position="56"/>
        <end position="75"/>
    </location>
</feature>
<sequence length="127" mass="13664">MPPTFDMLGHAFIALTLLLTVYGQLVLKWQMGQVGALPPGALEKLIFLLRQLLNPWILSGYVSALLASLAWMAAMTRFELGYAYPFMSLAFVIVMGFGALFLGESVGSAKILGTLMVVAGLVLIARG</sequence>
<keyword evidence="5" id="KW-0441">Lipid A biosynthesis</keyword>
<keyword evidence="2" id="KW-1003">Cell membrane</keyword>
<evidence type="ECO:0000313" key="13">
    <source>
        <dbReference type="EMBL" id="MBB5203981.1"/>
    </source>
</evidence>
<evidence type="ECO:0000256" key="1">
    <source>
        <dbReference type="ARBA" id="ARBA00004651"/>
    </source>
</evidence>
<name>A0A840S5T0_9BURK</name>
<dbReference type="InterPro" id="IPR000390">
    <property type="entry name" value="Small_drug/metabolite_transptr"/>
</dbReference>
<organism evidence="13 14">
    <name type="scientific">Inhella inkyongensis</name>
    <dbReference type="NCBI Taxonomy" id="392593"/>
    <lineage>
        <taxon>Bacteria</taxon>
        <taxon>Pseudomonadati</taxon>
        <taxon>Pseudomonadota</taxon>
        <taxon>Betaproteobacteria</taxon>
        <taxon>Burkholderiales</taxon>
        <taxon>Sphaerotilaceae</taxon>
        <taxon>Inhella</taxon>
    </lineage>
</organism>
<evidence type="ECO:0000256" key="5">
    <source>
        <dbReference type="ARBA" id="ARBA00022556"/>
    </source>
</evidence>
<dbReference type="GO" id="GO:0005886">
    <property type="term" value="C:plasma membrane"/>
    <property type="evidence" value="ECO:0007669"/>
    <property type="project" value="UniProtKB-SubCell"/>
</dbReference>
<dbReference type="GO" id="GO:0009103">
    <property type="term" value="P:lipopolysaccharide biosynthetic process"/>
    <property type="evidence" value="ECO:0007669"/>
    <property type="project" value="UniProtKB-KW"/>
</dbReference>
<comment type="caution">
    <text evidence="13">The sequence shown here is derived from an EMBL/GenBank/DDBJ whole genome shotgun (WGS) entry which is preliminary data.</text>
</comment>
<evidence type="ECO:0000256" key="11">
    <source>
        <dbReference type="SAM" id="Phobius"/>
    </source>
</evidence>
<dbReference type="InterPro" id="IPR037185">
    <property type="entry name" value="EmrE-like"/>
</dbReference>
<keyword evidence="8 11" id="KW-1133">Transmembrane helix</keyword>
<evidence type="ECO:0000256" key="2">
    <source>
        <dbReference type="ARBA" id="ARBA00022475"/>
    </source>
</evidence>
<evidence type="ECO:0000256" key="3">
    <source>
        <dbReference type="ARBA" id="ARBA00022516"/>
    </source>
</evidence>
<evidence type="ECO:0000259" key="12">
    <source>
        <dbReference type="Pfam" id="PF00892"/>
    </source>
</evidence>
<dbReference type="Pfam" id="PF00892">
    <property type="entry name" value="EamA"/>
    <property type="match status" value="1"/>
</dbReference>
<keyword evidence="6 11" id="KW-0812">Transmembrane</keyword>
<evidence type="ECO:0000256" key="9">
    <source>
        <dbReference type="ARBA" id="ARBA00023098"/>
    </source>
</evidence>
<keyword evidence="9" id="KW-0443">Lipid metabolism</keyword>
<evidence type="ECO:0000256" key="7">
    <source>
        <dbReference type="ARBA" id="ARBA00022985"/>
    </source>
</evidence>
<feature type="domain" description="EamA" evidence="12">
    <location>
        <begin position="53"/>
        <end position="125"/>
    </location>
</feature>
<dbReference type="Proteomes" id="UP000554837">
    <property type="component" value="Unassembled WGS sequence"/>
</dbReference>